<evidence type="ECO:0000256" key="1">
    <source>
        <dbReference type="SAM" id="Phobius"/>
    </source>
</evidence>
<evidence type="ECO:0000313" key="3">
    <source>
        <dbReference type="Proteomes" id="UP000515838"/>
    </source>
</evidence>
<dbReference type="EMBL" id="CP060731">
    <property type="protein sequence ID" value="QNN77384.1"/>
    <property type="molecule type" value="Genomic_DNA"/>
</dbReference>
<accession>A0A7G9TBA9</accession>
<name>A0A7G9TBA9_PSEMX</name>
<dbReference type="RefSeq" id="WP_187572991.1">
    <property type="nucleotide sequence ID" value="NZ_CP060731.1"/>
</dbReference>
<dbReference type="Proteomes" id="UP000515838">
    <property type="component" value="Chromosome"/>
</dbReference>
<keyword evidence="1" id="KW-0812">Transmembrane</keyword>
<evidence type="ECO:0000313" key="2">
    <source>
        <dbReference type="EMBL" id="QNN77384.1"/>
    </source>
</evidence>
<dbReference type="AlphaFoldDB" id="A0A7G9TBA9"/>
<dbReference type="GeneID" id="81472472"/>
<dbReference type="SUPFAM" id="SSF117074">
    <property type="entry name" value="Hypothetical protein PA1324"/>
    <property type="match status" value="1"/>
</dbReference>
<evidence type="ECO:0008006" key="4">
    <source>
        <dbReference type="Google" id="ProtNLM"/>
    </source>
</evidence>
<proteinExistence type="predicted"/>
<sequence>MGSASRFLSSGIWSILVVVGAVLWVHDHAAAQVRSASRHEAQDRADERGAIQDRIAALYDPTEMARAMELGTGTLRGTMAVRDKQGVGGLLPRLLRGKSVATADREWVFLLPMTPHVTAWFEAHSADDVRWGEREIGGLNPEVWQYAGRVRTDSQGNFQFDGLMPGRYLVLAHFPVEYTARRTYATGEYSVEYSYSPMFGSGSGAIKPITRTERYQSQMYVWISEVVDVKPGVPTIFTPPVRDLI</sequence>
<keyword evidence="1" id="KW-1133">Transmembrane helix</keyword>
<feature type="transmembrane region" description="Helical" evidence="1">
    <location>
        <begin position="7"/>
        <end position="25"/>
    </location>
</feature>
<reference evidence="2 3" key="1">
    <citation type="submission" date="2020-08" db="EMBL/GenBank/DDBJ databases">
        <title>Streptomycin Non-resistant strain, P. mexicana.</title>
        <authorList>
            <person name="Ganesh-Kumar S."/>
            <person name="Zhe T."/>
            <person name="Yu Z."/>
            <person name="Min Y."/>
        </authorList>
    </citation>
    <scope>NUCLEOTIDE SEQUENCE [LARGE SCALE GENOMIC DNA]</scope>
    <source>
        <strain evidence="2 3">GTZY2</strain>
    </source>
</reference>
<protein>
    <recommendedName>
        <fullName evidence="4">Carboxypeptidase regulatory-like domain-containing protein</fullName>
    </recommendedName>
</protein>
<keyword evidence="1" id="KW-0472">Membrane</keyword>
<organism evidence="2 3">
    <name type="scientific">Pseudoxanthomonas mexicana</name>
    <dbReference type="NCBI Taxonomy" id="128785"/>
    <lineage>
        <taxon>Bacteria</taxon>
        <taxon>Pseudomonadati</taxon>
        <taxon>Pseudomonadota</taxon>
        <taxon>Gammaproteobacteria</taxon>
        <taxon>Lysobacterales</taxon>
        <taxon>Lysobacteraceae</taxon>
        <taxon>Pseudoxanthomonas</taxon>
    </lineage>
</organism>
<gene>
    <name evidence="2" type="ORF">IAE60_15910</name>
</gene>